<proteinExistence type="predicted"/>
<dbReference type="Proteomes" id="UP000465846">
    <property type="component" value="Chromosome"/>
</dbReference>
<dbReference type="Pfam" id="PF24035">
    <property type="entry name" value="DUF7344"/>
    <property type="match status" value="1"/>
</dbReference>
<gene>
    <name evidence="2" type="ORF">G3I44_02080</name>
</gene>
<organism evidence="2 3">
    <name type="scientific">Halogeometricum borinquense</name>
    <dbReference type="NCBI Taxonomy" id="60847"/>
    <lineage>
        <taxon>Archaea</taxon>
        <taxon>Methanobacteriati</taxon>
        <taxon>Methanobacteriota</taxon>
        <taxon>Stenosarchaea group</taxon>
        <taxon>Halobacteria</taxon>
        <taxon>Halobacteriales</taxon>
        <taxon>Haloferacaceae</taxon>
        <taxon>Halogeometricum</taxon>
    </lineage>
</organism>
<dbReference type="InterPro" id="IPR055768">
    <property type="entry name" value="DUF7344"/>
</dbReference>
<evidence type="ECO:0000313" key="2">
    <source>
        <dbReference type="EMBL" id="QIB73175.1"/>
    </source>
</evidence>
<dbReference type="EMBL" id="CP048739">
    <property type="protein sequence ID" value="QIB73175.1"/>
    <property type="molecule type" value="Genomic_DNA"/>
</dbReference>
<evidence type="ECO:0000313" key="3">
    <source>
        <dbReference type="Proteomes" id="UP000465846"/>
    </source>
</evidence>
<dbReference type="AlphaFoldDB" id="A0A6C0UD05"/>
<name>A0A6C0UD05_9EURY</name>
<feature type="domain" description="DUF7344" evidence="1">
    <location>
        <begin position="39"/>
        <end position="129"/>
    </location>
</feature>
<dbReference type="GeneID" id="44078151"/>
<reference evidence="2 3" key="1">
    <citation type="submission" date="2020-02" db="EMBL/GenBank/DDBJ databases">
        <title>Whole genome sequence of Halogeometricum borinquense strain wsp4.</title>
        <authorList>
            <person name="Verma D.K."/>
            <person name="Gopal K."/>
            <person name="Prasad E.S."/>
        </authorList>
    </citation>
    <scope>NUCLEOTIDE SEQUENCE [LARGE SCALE GENOMIC DNA]</scope>
    <source>
        <strain evidence="3">wsp4</strain>
    </source>
</reference>
<protein>
    <recommendedName>
        <fullName evidence="1">DUF7344 domain-containing protein</fullName>
    </recommendedName>
</protein>
<accession>A0A6C0UD05</accession>
<sequence>MDARDVFADDSVADGHTATTSYDGDSAGGDARISRDDAFRLLQNERRRAVLRFLRAEENSDPTPLSTLTSFVATVAHRDGSDGDNSGDSGDTPDAEAQDRARVSLHHSHLPMLEEYGVVKYDSEDETVEPKPLLAALTPFLADEPAPEEMLVVEGEAVE</sequence>
<evidence type="ECO:0000259" key="1">
    <source>
        <dbReference type="Pfam" id="PF24035"/>
    </source>
</evidence>
<dbReference type="RefSeq" id="WP_163485296.1">
    <property type="nucleotide sequence ID" value="NZ_CP048739.1"/>
</dbReference>